<evidence type="ECO:0000256" key="1">
    <source>
        <dbReference type="ARBA" id="ARBA00001971"/>
    </source>
</evidence>
<evidence type="ECO:0000256" key="7">
    <source>
        <dbReference type="ARBA" id="ARBA00023004"/>
    </source>
</evidence>
<dbReference type="GO" id="GO:0005506">
    <property type="term" value="F:iron ion binding"/>
    <property type="evidence" value="ECO:0007669"/>
    <property type="project" value="InterPro"/>
</dbReference>
<dbReference type="InterPro" id="IPR001128">
    <property type="entry name" value="Cyt_P450"/>
</dbReference>
<keyword evidence="4 9" id="KW-0349">Heme</keyword>
<dbReference type="KEGG" id="sind:105157478"/>
<dbReference type="InParanoid" id="A0A6I9SSC9"/>
<comment type="subcellular location">
    <subcellularLocation>
        <location evidence="2">Membrane</location>
        <topology evidence="2">Single-pass membrane protein</topology>
    </subcellularLocation>
</comment>
<dbReference type="FunFam" id="1.10.630.10:FF:000011">
    <property type="entry name" value="Cytochrome P450 83B1"/>
    <property type="match status" value="1"/>
</dbReference>
<evidence type="ECO:0000256" key="9">
    <source>
        <dbReference type="PIRSR" id="PIRSR602401-1"/>
    </source>
</evidence>
<dbReference type="CDD" id="cd11072">
    <property type="entry name" value="CYP71-like"/>
    <property type="match status" value="1"/>
</dbReference>
<keyword evidence="11" id="KW-0472">Membrane</keyword>
<keyword evidence="8 10" id="KW-0503">Monooxygenase</keyword>
<comment type="similarity">
    <text evidence="3 10">Belongs to the cytochrome P450 family.</text>
</comment>
<dbReference type="Gramene" id="SIN_1020260.t">
    <property type="protein sequence ID" value="SIN_1020260.t"/>
    <property type="gene ID" value="SIN_1020260"/>
</dbReference>
<dbReference type="FunCoup" id="A0A6I9SSC9">
    <property type="interactions" value="601"/>
</dbReference>
<evidence type="ECO:0000256" key="4">
    <source>
        <dbReference type="ARBA" id="ARBA00022617"/>
    </source>
</evidence>
<dbReference type="GO" id="GO:0020037">
    <property type="term" value="F:heme binding"/>
    <property type="evidence" value="ECO:0007669"/>
    <property type="project" value="InterPro"/>
</dbReference>
<dbReference type="InterPro" id="IPR002401">
    <property type="entry name" value="Cyt_P450_E_grp-I"/>
</dbReference>
<evidence type="ECO:0000256" key="10">
    <source>
        <dbReference type="RuleBase" id="RU000461"/>
    </source>
</evidence>
<feature type="transmembrane region" description="Helical" evidence="11">
    <location>
        <begin position="20"/>
        <end position="39"/>
    </location>
</feature>
<keyword evidence="5 9" id="KW-0479">Metal-binding</keyword>
<dbReference type="Pfam" id="PF00067">
    <property type="entry name" value="p450"/>
    <property type="match status" value="1"/>
</dbReference>
<protein>
    <submittedName>
        <fullName evidence="13">Cytochrome P450 71A8-like</fullName>
    </submittedName>
</protein>
<comment type="cofactor">
    <cofactor evidence="1 9">
        <name>heme</name>
        <dbReference type="ChEBI" id="CHEBI:30413"/>
    </cofactor>
</comment>
<organism evidence="12 13">
    <name type="scientific">Sesamum indicum</name>
    <name type="common">Oriental sesame</name>
    <name type="synonym">Sesamum orientale</name>
    <dbReference type="NCBI Taxonomy" id="4182"/>
    <lineage>
        <taxon>Eukaryota</taxon>
        <taxon>Viridiplantae</taxon>
        <taxon>Streptophyta</taxon>
        <taxon>Embryophyta</taxon>
        <taxon>Tracheophyta</taxon>
        <taxon>Spermatophyta</taxon>
        <taxon>Magnoliopsida</taxon>
        <taxon>eudicotyledons</taxon>
        <taxon>Gunneridae</taxon>
        <taxon>Pentapetalae</taxon>
        <taxon>asterids</taxon>
        <taxon>lamiids</taxon>
        <taxon>Lamiales</taxon>
        <taxon>Pedaliaceae</taxon>
        <taxon>Sesamum</taxon>
    </lineage>
</organism>
<evidence type="ECO:0000313" key="13">
    <source>
        <dbReference type="RefSeq" id="XP_011072186.2"/>
    </source>
</evidence>
<dbReference type="PANTHER" id="PTHR47955">
    <property type="entry name" value="CYTOCHROME P450 FAMILY 71 PROTEIN"/>
    <property type="match status" value="1"/>
</dbReference>
<sequence length="508" mass="57713">MSKFQLLIQQQMNEVIFHPFLCRVLVSLFLFWAITKLFYKPAANKKLPPSPWKLPILENLHQLGSLPHRNLQSLAKKHGPLMLLHIGTVPTLVVSSADAAREIMKTHDLNFADRPQSSVSRRLLYDFKDVSVAPYGEYWRQLKSICVLQLLSNKRVQSFHSIRVEETALLVNKIRNSTSSVNLSEMFAQITNDVVCRSVFGQKYIDGQNGKKFLSLLAEFLELLGNFTLGDFIPGLSWISRVNGFDARVDKVSKEMDEFLEGVIRERMETPGEDKNGANFVDILLNIYQSNSTGISIHRDSIKAIILDVYAAGIETTSTVLEWAMTELLRHPSAMKKLQTEVREIVKDKQDITENDLKKMHYLKAVIKENLRFHTPIPLLVPRVARKDVKIMGYDISAGTMVITNAWAIGRDPVSWDEPEKFRPDRFLNSSKDFKGQDFDFIPFGAGRRGCPGIAFAMATKEFVLANLVQKFDWKLPDEGKELDMKERPGVTARIDVPLLAAATQYRS</sequence>
<proteinExistence type="inferred from homology"/>
<dbReference type="InterPro" id="IPR017972">
    <property type="entry name" value="Cyt_P450_CS"/>
</dbReference>
<keyword evidence="11" id="KW-1133">Transmembrane helix</keyword>
<dbReference type="PRINTS" id="PR00463">
    <property type="entry name" value="EP450I"/>
</dbReference>
<keyword evidence="11" id="KW-0812">Transmembrane</keyword>
<dbReference type="GO" id="GO:0016020">
    <property type="term" value="C:membrane"/>
    <property type="evidence" value="ECO:0007669"/>
    <property type="project" value="UniProtKB-SubCell"/>
</dbReference>
<reference evidence="13" key="1">
    <citation type="submission" date="2025-08" db="UniProtKB">
        <authorList>
            <consortium name="RefSeq"/>
        </authorList>
    </citation>
    <scope>IDENTIFICATION</scope>
</reference>
<evidence type="ECO:0000256" key="6">
    <source>
        <dbReference type="ARBA" id="ARBA00023002"/>
    </source>
</evidence>
<dbReference type="InterPro" id="IPR036396">
    <property type="entry name" value="Cyt_P450_sf"/>
</dbReference>
<dbReference type="Gene3D" id="1.10.630.10">
    <property type="entry name" value="Cytochrome P450"/>
    <property type="match status" value="1"/>
</dbReference>
<accession>A0A6I9SSC9</accession>
<gene>
    <name evidence="13" type="primary">LOC105157478</name>
</gene>
<evidence type="ECO:0000313" key="12">
    <source>
        <dbReference type="Proteomes" id="UP000504604"/>
    </source>
</evidence>
<dbReference type="GO" id="GO:0016705">
    <property type="term" value="F:oxidoreductase activity, acting on paired donors, with incorporation or reduction of molecular oxygen"/>
    <property type="evidence" value="ECO:0007669"/>
    <property type="project" value="InterPro"/>
</dbReference>
<dbReference type="Proteomes" id="UP000504604">
    <property type="component" value="Linkage group LG3"/>
</dbReference>
<dbReference type="PROSITE" id="PS00086">
    <property type="entry name" value="CYTOCHROME_P450"/>
    <property type="match status" value="1"/>
</dbReference>
<dbReference type="AlphaFoldDB" id="A0A6I9SSC9"/>
<feature type="binding site" description="axial binding residue" evidence="9">
    <location>
        <position position="451"/>
    </location>
    <ligand>
        <name>heme</name>
        <dbReference type="ChEBI" id="CHEBI:30413"/>
    </ligand>
    <ligandPart>
        <name>Fe</name>
        <dbReference type="ChEBI" id="CHEBI:18248"/>
    </ligandPart>
</feature>
<keyword evidence="12" id="KW-1185">Reference proteome</keyword>
<evidence type="ECO:0000256" key="11">
    <source>
        <dbReference type="SAM" id="Phobius"/>
    </source>
</evidence>
<dbReference type="GO" id="GO:0004497">
    <property type="term" value="F:monooxygenase activity"/>
    <property type="evidence" value="ECO:0007669"/>
    <property type="project" value="UniProtKB-KW"/>
</dbReference>
<dbReference type="OrthoDB" id="1470350at2759"/>
<dbReference type="SUPFAM" id="SSF48264">
    <property type="entry name" value="Cytochrome P450"/>
    <property type="match status" value="1"/>
</dbReference>
<dbReference type="PRINTS" id="PR00385">
    <property type="entry name" value="P450"/>
</dbReference>
<evidence type="ECO:0000256" key="3">
    <source>
        <dbReference type="ARBA" id="ARBA00010617"/>
    </source>
</evidence>
<evidence type="ECO:0000256" key="5">
    <source>
        <dbReference type="ARBA" id="ARBA00022723"/>
    </source>
</evidence>
<dbReference type="RefSeq" id="XP_011072186.2">
    <property type="nucleotide sequence ID" value="XM_011073884.2"/>
</dbReference>
<keyword evidence="7 9" id="KW-0408">Iron</keyword>
<evidence type="ECO:0000256" key="2">
    <source>
        <dbReference type="ARBA" id="ARBA00004167"/>
    </source>
</evidence>
<evidence type="ECO:0000256" key="8">
    <source>
        <dbReference type="ARBA" id="ARBA00023033"/>
    </source>
</evidence>
<keyword evidence="6 10" id="KW-0560">Oxidoreductase</keyword>
<name>A0A6I9SSC9_SESIN</name>
<dbReference type="GeneID" id="105157478"/>
<dbReference type="PANTHER" id="PTHR47955:SF15">
    <property type="entry name" value="CYTOCHROME P450 71A2-LIKE"/>
    <property type="match status" value="1"/>
</dbReference>